<organism evidence="1 2">
    <name type="scientific">Roseomonas acroporae</name>
    <dbReference type="NCBI Taxonomy" id="2937791"/>
    <lineage>
        <taxon>Bacteria</taxon>
        <taxon>Pseudomonadati</taxon>
        <taxon>Pseudomonadota</taxon>
        <taxon>Alphaproteobacteria</taxon>
        <taxon>Acetobacterales</taxon>
        <taxon>Roseomonadaceae</taxon>
        <taxon>Roseomonas</taxon>
    </lineage>
</organism>
<sequence>MSSVTNGRLMARLDRLDGGGSAPWNGVPRVGWWRWRNRSRRRWPEAVAEAYAHSLAADDPEAHAVVRRASDEDLRWEINRLIRKWGRWTPAMEARTPPGPSEEECEALKAELLASVQARRGVAVSESVA</sequence>
<proteinExistence type="predicted"/>
<accession>A0A9X1YC98</accession>
<protein>
    <submittedName>
        <fullName evidence="1">Uncharacterized protein</fullName>
    </submittedName>
</protein>
<dbReference type="RefSeq" id="WP_248670176.1">
    <property type="nucleotide sequence ID" value="NZ_JALPRX010000186.1"/>
</dbReference>
<evidence type="ECO:0000313" key="2">
    <source>
        <dbReference type="Proteomes" id="UP001139516"/>
    </source>
</evidence>
<dbReference type="Proteomes" id="UP001139516">
    <property type="component" value="Unassembled WGS sequence"/>
</dbReference>
<evidence type="ECO:0000313" key="1">
    <source>
        <dbReference type="EMBL" id="MCK8788134.1"/>
    </source>
</evidence>
<gene>
    <name evidence="1" type="ORF">M0638_27655</name>
</gene>
<name>A0A9X1YC98_9PROT</name>
<dbReference type="EMBL" id="JALPRX010000186">
    <property type="protein sequence ID" value="MCK8788134.1"/>
    <property type="molecule type" value="Genomic_DNA"/>
</dbReference>
<dbReference type="AlphaFoldDB" id="A0A9X1YC98"/>
<reference evidence="1" key="1">
    <citation type="submission" date="2022-04" db="EMBL/GenBank/DDBJ databases">
        <title>Roseomonas acroporae sp. nov., isolated from coral Acropora digitifera.</title>
        <authorList>
            <person name="Sun H."/>
        </authorList>
    </citation>
    <scope>NUCLEOTIDE SEQUENCE</scope>
    <source>
        <strain evidence="1">NAR14</strain>
    </source>
</reference>
<comment type="caution">
    <text evidence="1">The sequence shown here is derived from an EMBL/GenBank/DDBJ whole genome shotgun (WGS) entry which is preliminary data.</text>
</comment>
<keyword evidence="2" id="KW-1185">Reference proteome</keyword>